<protein>
    <submittedName>
        <fullName evidence="6">Uncharacterized protein</fullName>
    </submittedName>
</protein>
<dbReference type="GO" id="GO:0016082">
    <property type="term" value="P:synaptic vesicle priming"/>
    <property type="evidence" value="ECO:0007669"/>
    <property type="project" value="TreeGrafter"/>
</dbReference>
<keyword evidence="2" id="KW-0479">Metal-binding</keyword>
<dbReference type="PROSITE" id="PS51259">
    <property type="entry name" value="MHD2"/>
    <property type="match status" value="1"/>
</dbReference>
<dbReference type="InterPro" id="IPR035892">
    <property type="entry name" value="C2_domain_sf"/>
</dbReference>
<reference evidence="6" key="1">
    <citation type="journal article" date="2023" name="Insect Mol. Biol.">
        <title>Genome sequencing provides insights into the evolution of gene families encoding plant cell wall-degrading enzymes in longhorned beetles.</title>
        <authorList>
            <person name="Shin N.R."/>
            <person name="Okamura Y."/>
            <person name="Kirsch R."/>
            <person name="Pauchet Y."/>
        </authorList>
    </citation>
    <scope>NUCLEOTIDE SEQUENCE</scope>
    <source>
        <strain evidence="6">AMC_N1</strain>
    </source>
</reference>
<evidence type="ECO:0000259" key="4">
    <source>
        <dbReference type="PROSITE" id="PS51258"/>
    </source>
</evidence>
<feature type="non-terminal residue" evidence="6">
    <location>
        <position position="1"/>
    </location>
</feature>
<dbReference type="CDD" id="cd08395">
    <property type="entry name" value="C2C_Munc13"/>
    <property type="match status" value="1"/>
</dbReference>
<keyword evidence="1" id="KW-0677">Repeat</keyword>
<evidence type="ECO:0000256" key="1">
    <source>
        <dbReference type="ARBA" id="ARBA00022737"/>
    </source>
</evidence>
<evidence type="ECO:0000259" key="5">
    <source>
        <dbReference type="PROSITE" id="PS51259"/>
    </source>
</evidence>
<feature type="domain" description="MHD1" evidence="4">
    <location>
        <begin position="110"/>
        <end position="253"/>
    </location>
</feature>
<dbReference type="FunFam" id="1.10.357.50:FF:000001">
    <property type="entry name" value="Protein unc-13 homolog B"/>
    <property type="match status" value="1"/>
</dbReference>
<keyword evidence="2" id="KW-0862">Zinc</keyword>
<keyword evidence="2" id="KW-0863">Zinc-finger</keyword>
<name>A0AAV8Z9K7_9CUCU</name>
<dbReference type="Gene3D" id="1.10.357.50">
    <property type="match status" value="1"/>
</dbReference>
<dbReference type="PROSITE" id="PS50004">
    <property type="entry name" value="C2"/>
    <property type="match status" value="1"/>
</dbReference>
<dbReference type="GO" id="GO:0019992">
    <property type="term" value="F:diacylglycerol binding"/>
    <property type="evidence" value="ECO:0007669"/>
    <property type="project" value="InterPro"/>
</dbReference>
<evidence type="ECO:0000313" key="7">
    <source>
        <dbReference type="Proteomes" id="UP001162162"/>
    </source>
</evidence>
<feature type="domain" description="MHD2" evidence="5">
    <location>
        <begin position="364"/>
        <end position="530"/>
    </location>
</feature>
<dbReference type="InterPro" id="IPR014772">
    <property type="entry name" value="Munc13_dom-2"/>
</dbReference>
<dbReference type="SMART" id="SM01145">
    <property type="entry name" value="DUF1041"/>
    <property type="match status" value="1"/>
</dbReference>
<dbReference type="Pfam" id="PF06292">
    <property type="entry name" value="MUN"/>
    <property type="match status" value="1"/>
</dbReference>
<dbReference type="GO" id="GO:0043195">
    <property type="term" value="C:terminal bouton"/>
    <property type="evidence" value="ECO:0007669"/>
    <property type="project" value="TreeGrafter"/>
</dbReference>
<dbReference type="Proteomes" id="UP001162162">
    <property type="component" value="Unassembled WGS sequence"/>
</dbReference>
<dbReference type="PANTHER" id="PTHR10480">
    <property type="entry name" value="PROTEIN UNC-13 HOMOLOG"/>
    <property type="match status" value="1"/>
</dbReference>
<dbReference type="GO" id="GO:0099525">
    <property type="term" value="P:presynaptic dense core vesicle exocytosis"/>
    <property type="evidence" value="ECO:0007669"/>
    <property type="project" value="TreeGrafter"/>
</dbReference>
<dbReference type="GO" id="GO:0016081">
    <property type="term" value="P:synaptic vesicle docking"/>
    <property type="evidence" value="ECO:0007669"/>
    <property type="project" value="TreeGrafter"/>
</dbReference>
<dbReference type="GO" id="GO:0005516">
    <property type="term" value="F:calmodulin binding"/>
    <property type="evidence" value="ECO:0007669"/>
    <property type="project" value="TreeGrafter"/>
</dbReference>
<feature type="domain" description="C2" evidence="3">
    <location>
        <begin position="546"/>
        <end position="674"/>
    </location>
</feature>
<dbReference type="GO" id="GO:0031594">
    <property type="term" value="C:neuromuscular junction"/>
    <property type="evidence" value="ECO:0007669"/>
    <property type="project" value="TreeGrafter"/>
</dbReference>
<dbReference type="PROSITE" id="PS51258">
    <property type="entry name" value="MHD1"/>
    <property type="match status" value="1"/>
</dbReference>
<dbReference type="InterPro" id="IPR000008">
    <property type="entry name" value="C2_dom"/>
</dbReference>
<dbReference type="GO" id="GO:0061789">
    <property type="term" value="P:dense core granule priming"/>
    <property type="evidence" value="ECO:0007669"/>
    <property type="project" value="TreeGrafter"/>
</dbReference>
<dbReference type="InterPro" id="IPR010439">
    <property type="entry name" value="MUN_dom"/>
</dbReference>
<keyword evidence="7" id="KW-1185">Reference proteome</keyword>
<comment type="caution">
    <text evidence="6">The sequence shown here is derived from an EMBL/GenBank/DDBJ whole genome shotgun (WGS) entry which is preliminary data.</text>
</comment>
<dbReference type="GO" id="GO:0098831">
    <property type="term" value="C:presynaptic active zone cytoplasmic component"/>
    <property type="evidence" value="ECO:0007669"/>
    <property type="project" value="TreeGrafter"/>
</dbReference>
<evidence type="ECO:0000313" key="6">
    <source>
        <dbReference type="EMBL" id="KAJ8960585.1"/>
    </source>
</evidence>
<dbReference type="InterPro" id="IPR027080">
    <property type="entry name" value="Unc-13"/>
</dbReference>
<proteinExistence type="predicted"/>
<gene>
    <name evidence="6" type="ORF">NQ318_013874</name>
</gene>
<evidence type="ECO:0000259" key="3">
    <source>
        <dbReference type="PROSITE" id="PS50004"/>
    </source>
</evidence>
<dbReference type="Gene3D" id="2.60.40.150">
    <property type="entry name" value="C2 domain"/>
    <property type="match status" value="1"/>
</dbReference>
<dbReference type="FunFam" id="2.60.40.150:FF:000014">
    <property type="entry name" value="protein unc-13 homolog B"/>
    <property type="match status" value="1"/>
</dbReference>
<dbReference type="EMBL" id="JAPWTK010000008">
    <property type="protein sequence ID" value="KAJ8960585.1"/>
    <property type="molecule type" value="Genomic_DNA"/>
</dbReference>
<dbReference type="GO" id="GO:0017075">
    <property type="term" value="F:syntaxin-1 binding"/>
    <property type="evidence" value="ECO:0007669"/>
    <property type="project" value="TreeGrafter"/>
</dbReference>
<sequence>VQELSSPPRASTVVKDCVKACLRSTYQFLFENTYELYNREFQSDPNEPKRDPEDHGPRLDSVDFWHKLIALIVSVIEEDKNSYGPVLNQFPQELNIGQLSAATMWSLFAVDMKYALEEHEQHRLCKSSAYMNLHFKVKWLYSNYVKDVPPYKGAVPEYPAWFEPFVMQWLNENDDVSLEYLHGAFNRDKKDGFQKSSEHALFSNSVVDVFTQLTQCFDVVSKLECPDPEIWKRYMKRFAKTIVKVLIAYADIVKKEFPEHLKEERIACILMNNIQQLRVQLEKMFESMGGEKLEEDAANILKELQQTLNGCLDELAQQFACSLEHRITVSVKELADLLLAIKGGGQPGQLNQPAQRNAVAVEADEVLRPLMDLLDGSLSLYAQSCEKTVLKRLLKELWKIVMRILEKTVVLPPMTDKTMMFKSLTDNAKNLAANTKIEDMSRLFKNHMSGKQDVKNALSGVMDISKEVEKNLSPKQCAVLDVALDTIKQYFHAGGNGLKKAFLDKSAELQSLRYALSLYTQTTDTLIKTFVTTQINEESIDGQEGSVGEVSIQVDLFTHPGTGEHKVTVKVVAANDLKWNLVSGMFRPFVEVNLIGPHLSDKKRKHATKSKSNNWSPKYNETFHFMIGNEEQLDFFELHICVKDYCFAREDRLVGVAVMQLKDIVDKGSCACWLSLGKRIQMDETGWTILRILSQRTNDEVAKEFVKLKSDIRQENPLPNQ</sequence>
<organism evidence="6 7">
    <name type="scientific">Aromia moschata</name>
    <dbReference type="NCBI Taxonomy" id="1265417"/>
    <lineage>
        <taxon>Eukaryota</taxon>
        <taxon>Metazoa</taxon>
        <taxon>Ecdysozoa</taxon>
        <taxon>Arthropoda</taxon>
        <taxon>Hexapoda</taxon>
        <taxon>Insecta</taxon>
        <taxon>Pterygota</taxon>
        <taxon>Neoptera</taxon>
        <taxon>Endopterygota</taxon>
        <taxon>Coleoptera</taxon>
        <taxon>Polyphaga</taxon>
        <taxon>Cucujiformia</taxon>
        <taxon>Chrysomeloidea</taxon>
        <taxon>Cerambycidae</taxon>
        <taxon>Cerambycinae</taxon>
        <taxon>Callichromatini</taxon>
        <taxon>Aromia</taxon>
    </lineage>
</organism>
<dbReference type="GO" id="GO:0008270">
    <property type="term" value="F:zinc ion binding"/>
    <property type="evidence" value="ECO:0007669"/>
    <property type="project" value="UniProtKB-KW"/>
</dbReference>
<dbReference type="InterPro" id="IPR014770">
    <property type="entry name" value="Munc13_1"/>
</dbReference>
<dbReference type="PANTHER" id="PTHR10480:SF12">
    <property type="entry name" value="UNC-13, ISOFORM E"/>
    <property type="match status" value="1"/>
</dbReference>
<dbReference type="GO" id="GO:0030672">
    <property type="term" value="C:synaptic vesicle membrane"/>
    <property type="evidence" value="ECO:0007669"/>
    <property type="project" value="TreeGrafter"/>
</dbReference>
<dbReference type="GO" id="GO:0035249">
    <property type="term" value="P:synaptic transmission, glutamatergic"/>
    <property type="evidence" value="ECO:0007669"/>
    <property type="project" value="TreeGrafter"/>
</dbReference>
<dbReference type="Gene3D" id="1.20.58.1100">
    <property type="match status" value="1"/>
</dbReference>
<dbReference type="AlphaFoldDB" id="A0AAV8Z9K7"/>
<accession>A0AAV8Z9K7</accession>
<dbReference type="Pfam" id="PF00168">
    <property type="entry name" value="C2"/>
    <property type="match status" value="1"/>
</dbReference>
<dbReference type="SUPFAM" id="SSF49562">
    <property type="entry name" value="C2 domain (Calcium/lipid-binding domain, CaLB)"/>
    <property type="match status" value="1"/>
</dbReference>
<evidence type="ECO:0000256" key="2">
    <source>
        <dbReference type="ARBA" id="ARBA00022771"/>
    </source>
</evidence>
<dbReference type="GO" id="GO:0042734">
    <property type="term" value="C:presynaptic membrane"/>
    <property type="evidence" value="ECO:0007669"/>
    <property type="project" value="TreeGrafter"/>
</dbReference>
<dbReference type="SMART" id="SM00239">
    <property type="entry name" value="C2"/>
    <property type="match status" value="1"/>
</dbReference>